<dbReference type="RefSeq" id="WP_037237649.1">
    <property type="nucleotide sequence ID" value="NZ_CP008947.1"/>
</dbReference>
<evidence type="ECO:0000259" key="2">
    <source>
        <dbReference type="PROSITE" id="PS51228"/>
    </source>
</evidence>
<dbReference type="PROSITE" id="PS51228">
    <property type="entry name" value="ACB_2"/>
    <property type="match status" value="1"/>
</dbReference>
<dbReference type="EMBL" id="CP008947">
    <property type="protein sequence ID" value="AII04003.1"/>
    <property type="molecule type" value="Genomic_DNA"/>
</dbReference>
<reference evidence="3 4" key="1">
    <citation type="submission" date="2014-07" db="EMBL/GenBank/DDBJ databases">
        <title>Genome Sequence of Rhodococcus opacus Strain R7, a Biodegrader of Mono- and Polycyclic Aromatic Hydrocarbons.</title>
        <authorList>
            <person name="Di Gennaro P."/>
            <person name="Zampolli J."/>
            <person name="Presti I."/>
            <person name="Cappelletti M."/>
            <person name="D'Ursi P."/>
            <person name="Orro A."/>
            <person name="Mezzelani A."/>
            <person name="Milanesi L."/>
        </authorList>
    </citation>
    <scope>NUCLEOTIDE SEQUENCE [LARGE SCALE GENOMIC DNA]</scope>
    <source>
        <strain evidence="3 4">R7</strain>
    </source>
</reference>
<dbReference type="PROSITE" id="PS00880">
    <property type="entry name" value="ACB_1"/>
    <property type="match status" value="1"/>
</dbReference>
<feature type="domain" description="ACB" evidence="2">
    <location>
        <begin position="4"/>
        <end position="89"/>
    </location>
</feature>
<dbReference type="PRINTS" id="PR00689">
    <property type="entry name" value="ACOABINDINGP"/>
</dbReference>
<organism evidence="3 4">
    <name type="scientific">Rhodococcus opacus</name>
    <name type="common">Nocardia opaca</name>
    <dbReference type="NCBI Taxonomy" id="37919"/>
    <lineage>
        <taxon>Bacteria</taxon>
        <taxon>Bacillati</taxon>
        <taxon>Actinomycetota</taxon>
        <taxon>Actinomycetes</taxon>
        <taxon>Mycobacteriales</taxon>
        <taxon>Nocardiaceae</taxon>
        <taxon>Rhodococcus</taxon>
    </lineage>
</organism>
<dbReference type="GO" id="GO:0006631">
    <property type="term" value="P:fatty acid metabolic process"/>
    <property type="evidence" value="ECO:0007669"/>
    <property type="project" value="TreeGrafter"/>
</dbReference>
<evidence type="ECO:0000313" key="3">
    <source>
        <dbReference type="EMBL" id="AII04003.1"/>
    </source>
</evidence>
<dbReference type="Pfam" id="PF00887">
    <property type="entry name" value="ACBP"/>
    <property type="match status" value="1"/>
</dbReference>
<name>A0A076EG19_RHOOP</name>
<dbReference type="InterPro" id="IPR022408">
    <property type="entry name" value="Acyl-CoA-binding_prot_CS"/>
</dbReference>
<dbReference type="PANTHER" id="PTHR23310">
    <property type="entry name" value="ACYL-COA-BINDING PROTEIN, ACBP"/>
    <property type="match status" value="1"/>
</dbReference>
<keyword evidence="1" id="KW-0446">Lipid-binding</keyword>
<evidence type="ECO:0000256" key="1">
    <source>
        <dbReference type="ARBA" id="ARBA00023121"/>
    </source>
</evidence>
<dbReference type="InterPro" id="IPR014352">
    <property type="entry name" value="FERM/acyl-CoA-bd_prot_sf"/>
</dbReference>
<dbReference type="PANTHER" id="PTHR23310:SF62">
    <property type="entry name" value="ACYL-COA BINDING PROTEIN 1, ISOFORM A"/>
    <property type="match status" value="1"/>
</dbReference>
<sequence length="91" mass="9881">MSDLDQAFADAQENVKKLTSRPANDELLRLYALYKQGSKGDVEGKRPGRLDMVNRAKYDAWAKLTGTSSADAKQGYVDLVARLTQGTSSAG</sequence>
<dbReference type="eggNOG" id="COG4281">
    <property type="taxonomic scope" value="Bacteria"/>
</dbReference>
<dbReference type="Gene3D" id="1.20.80.10">
    <property type="match status" value="1"/>
</dbReference>
<gene>
    <name evidence="3" type="ORF">EP51_05035</name>
</gene>
<dbReference type="InterPro" id="IPR000582">
    <property type="entry name" value="Acyl-CoA-binding_protein"/>
</dbReference>
<dbReference type="SUPFAM" id="SSF47027">
    <property type="entry name" value="Acyl-CoA binding protein"/>
    <property type="match status" value="1"/>
</dbReference>
<dbReference type="AlphaFoldDB" id="A0A076EG19"/>
<dbReference type="Proteomes" id="UP000028488">
    <property type="component" value="Chromosome"/>
</dbReference>
<protein>
    <submittedName>
        <fullName evidence="3">Acyl-CoA-binding protein</fullName>
    </submittedName>
</protein>
<accession>A0A076EG19</accession>
<dbReference type="GO" id="GO:0000062">
    <property type="term" value="F:fatty-acyl-CoA binding"/>
    <property type="evidence" value="ECO:0007669"/>
    <property type="project" value="InterPro"/>
</dbReference>
<proteinExistence type="predicted"/>
<dbReference type="InterPro" id="IPR035984">
    <property type="entry name" value="Acyl-CoA-binding_sf"/>
</dbReference>
<evidence type="ECO:0000313" key="4">
    <source>
        <dbReference type="Proteomes" id="UP000028488"/>
    </source>
</evidence>